<dbReference type="GO" id="GO:0016788">
    <property type="term" value="F:hydrolase activity, acting on ester bonds"/>
    <property type="evidence" value="ECO:0007669"/>
    <property type="project" value="InterPro"/>
</dbReference>
<dbReference type="PANTHER" id="PTHR31956">
    <property type="entry name" value="NON-SPECIFIC PHOSPHOLIPASE C4-RELATED"/>
    <property type="match status" value="1"/>
</dbReference>
<dbReference type="InterPro" id="IPR007312">
    <property type="entry name" value="Phosphoesterase"/>
</dbReference>
<name>A0A3D8RNW0_9HELO</name>
<dbReference type="InterPro" id="IPR017850">
    <property type="entry name" value="Alkaline_phosphatase_core_sf"/>
</dbReference>
<keyword evidence="2" id="KW-0472">Membrane</keyword>
<keyword evidence="2" id="KW-0812">Transmembrane</keyword>
<keyword evidence="1" id="KW-0378">Hydrolase</keyword>
<evidence type="ECO:0008006" key="6">
    <source>
        <dbReference type="Google" id="ProtNLM"/>
    </source>
</evidence>
<keyword evidence="2" id="KW-1133">Transmembrane helix</keyword>
<gene>
    <name evidence="4" type="ORF">BP5796_06554</name>
</gene>
<evidence type="ECO:0000256" key="2">
    <source>
        <dbReference type="SAM" id="Phobius"/>
    </source>
</evidence>
<dbReference type="Proteomes" id="UP000256328">
    <property type="component" value="Unassembled WGS sequence"/>
</dbReference>
<dbReference type="OrthoDB" id="5135119at2759"/>
<evidence type="ECO:0000313" key="4">
    <source>
        <dbReference type="EMBL" id="RDW75733.1"/>
    </source>
</evidence>
<evidence type="ECO:0000256" key="1">
    <source>
        <dbReference type="ARBA" id="ARBA00022801"/>
    </source>
</evidence>
<protein>
    <recommendedName>
        <fullName evidence="6">Acid phosphatase</fullName>
    </recommendedName>
</protein>
<dbReference type="Pfam" id="PF04185">
    <property type="entry name" value="Phosphoesterase"/>
    <property type="match status" value="1"/>
</dbReference>
<dbReference type="FunFam" id="3.40.720.10:FF:000064">
    <property type="entry name" value="Probable acid phosphatase Pho610"/>
    <property type="match status" value="1"/>
</dbReference>
<dbReference type="EMBL" id="PDLN01000009">
    <property type="protein sequence ID" value="RDW75733.1"/>
    <property type="molecule type" value="Genomic_DNA"/>
</dbReference>
<keyword evidence="3" id="KW-0732">Signal</keyword>
<dbReference type="AlphaFoldDB" id="A0A3D8RNW0"/>
<dbReference type="GO" id="GO:0009395">
    <property type="term" value="P:phospholipid catabolic process"/>
    <property type="evidence" value="ECO:0007669"/>
    <property type="project" value="TreeGrafter"/>
</dbReference>
<feature type="signal peptide" evidence="3">
    <location>
        <begin position="1"/>
        <end position="24"/>
    </location>
</feature>
<dbReference type="Gene3D" id="3.40.720.10">
    <property type="entry name" value="Alkaline Phosphatase, subunit A"/>
    <property type="match status" value="1"/>
</dbReference>
<proteinExistence type="predicted"/>
<reference evidence="4 5" key="1">
    <citation type="journal article" date="2018" name="IMA Fungus">
        <title>IMA Genome-F 9: Draft genome sequence of Annulohypoxylon stygium, Aspergillus mulundensis, Berkeleyomyces basicola (syn. Thielaviopsis basicola), Ceratocystis smalleyi, two Cercospora beticola strains, Coleophoma cylindrospora, Fusarium fracticaudum, Phialophora cf. hyalina, and Morchella septimelata.</title>
        <authorList>
            <person name="Wingfield B.D."/>
            <person name="Bills G.F."/>
            <person name="Dong Y."/>
            <person name="Huang W."/>
            <person name="Nel W.J."/>
            <person name="Swalarsk-Parry B.S."/>
            <person name="Vaghefi N."/>
            <person name="Wilken P.M."/>
            <person name="An Z."/>
            <person name="de Beer Z.W."/>
            <person name="De Vos L."/>
            <person name="Chen L."/>
            <person name="Duong T.A."/>
            <person name="Gao Y."/>
            <person name="Hammerbacher A."/>
            <person name="Kikkert J.R."/>
            <person name="Li Y."/>
            <person name="Li H."/>
            <person name="Li K."/>
            <person name="Li Q."/>
            <person name="Liu X."/>
            <person name="Ma X."/>
            <person name="Naidoo K."/>
            <person name="Pethybridge S.J."/>
            <person name="Sun J."/>
            <person name="Steenkamp E.T."/>
            <person name="van der Nest M.A."/>
            <person name="van Wyk S."/>
            <person name="Wingfield M.J."/>
            <person name="Xiong C."/>
            <person name="Yue Q."/>
            <person name="Zhang X."/>
        </authorList>
    </citation>
    <scope>NUCLEOTIDE SEQUENCE [LARGE SCALE GENOMIC DNA]</scope>
    <source>
        <strain evidence="4 5">BP5796</strain>
    </source>
</reference>
<feature type="chain" id="PRO_5017790396" description="Acid phosphatase" evidence="3">
    <location>
        <begin position="25"/>
        <end position="450"/>
    </location>
</feature>
<evidence type="ECO:0000313" key="5">
    <source>
        <dbReference type="Proteomes" id="UP000256328"/>
    </source>
</evidence>
<keyword evidence="5" id="KW-1185">Reference proteome</keyword>
<feature type="transmembrane region" description="Helical" evidence="2">
    <location>
        <begin position="432"/>
        <end position="449"/>
    </location>
</feature>
<dbReference type="PANTHER" id="PTHR31956:SF15">
    <property type="entry name" value="ACID PHOSPHATASE PHOA"/>
    <property type="match status" value="1"/>
</dbReference>
<organism evidence="4 5">
    <name type="scientific">Coleophoma crateriformis</name>
    <dbReference type="NCBI Taxonomy" id="565419"/>
    <lineage>
        <taxon>Eukaryota</taxon>
        <taxon>Fungi</taxon>
        <taxon>Dikarya</taxon>
        <taxon>Ascomycota</taxon>
        <taxon>Pezizomycotina</taxon>
        <taxon>Leotiomycetes</taxon>
        <taxon>Helotiales</taxon>
        <taxon>Dermateaceae</taxon>
        <taxon>Coleophoma</taxon>
    </lineage>
</organism>
<accession>A0A3D8RNW0</accession>
<sequence length="450" mass="48812">MCCVGPYLTMNFLLLLVSASLAVAAPEYTPGFTAVEPGAYVPGKAFNRFVTIWLENQDFLRVENDPDIAALRKEGVLLTEYYGLTHPSQPNYIASVGGDYFGLNHDGFVRIPQNVSTLIDLFDTKGIDWRGYFEDYPGPGYMYEGSTASDGSGWDYVRKHNPFVSFDSVNLNSTRLLKLQSFTEFQHDVENDSLPQYAHLSPNMLNDGHNTSLEYATNWTTSFLKPLLADFGFMEDTLVLLTYDESQTYSEPNRIVSLLLGGAIPDKLKGTTDDTAYTHYSILSTLQNNWELPNLGRYDVGANVFQMVADITGYKNHPPGNLGSIDNSISYAGFLNKNADSYRPIPAPNLQLTGAGGQGVVGVVKKTWASASGEDTPYNGSGDVYDGGNGTLALAPNAPVYQAQATNAVSTGTATVAPTRQTSTSGAGKENLHWAAVMVGIVAFAAFVLL</sequence>
<comment type="caution">
    <text evidence="4">The sequence shown here is derived from an EMBL/GenBank/DDBJ whole genome shotgun (WGS) entry which is preliminary data.</text>
</comment>
<evidence type="ECO:0000256" key="3">
    <source>
        <dbReference type="SAM" id="SignalP"/>
    </source>
</evidence>